<keyword evidence="2" id="KW-1185">Reference proteome</keyword>
<dbReference type="PROSITE" id="PS51257">
    <property type="entry name" value="PROKAR_LIPOPROTEIN"/>
    <property type="match status" value="1"/>
</dbReference>
<dbReference type="InterPro" id="IPR006311">
    <property type="entry name" value="TAT_signal"/>
</dbReference>
<dbReference type="EMBL" id="FNBO01000006">
    <property type="protein sequence ID" value="SDF61108.1"/>
    <property type="molecule type" value="Genomic_DNA"/>
</dbReference>
<dbReference type="PROSITE" id="PS51318">
    <property type="entry name" value="TAT"/>
    <property type="match status" value="1"/>
</dbReference>
<proteinExistence type="predicted"/>
<evidence type="ECO:0000313" key="1">
    <source>
        <dbReference type="EMBL" id="SDF61108.1"/>
    </source>
</evidence>
<dbReference type="Proteomes" id="UP000324020">
    <property type="component" value="Unassembled WGS sequence"/>
</dbReference>
<gene>
    <name evidence="1" type="ORF">SAMN04488067_10669</name>
</gene>
<reference evidence="1 2" key="1">
    <citation type="submission" date="2016-10" db="EMBL/GenBank/DDBJ databases">
        <authorList>
            <person name="Varghese N."/>
            <person name="Submissions S."/>
        </authorList>
    </citation>
    <scope>NUCLEOTIDE SEQUENCE [LARGE SCALE GENOMIC DNA]</scope>
    <source>
        <strain evidence="1 2">CGMCC 1.3527</strain>
    </source>
</reference>
<evidence type="ECO:0000313" key="2">
    <source>
        <dbReference type="Proteomes" id="UP000324020"/>
    </source>
</evidence>
<sequence>MSTRAHLSDPQSVSRRAFLGTGAVVAVGSLSGCLARGPFLRDEVTEAVTATFAPADVQEIRVVNAIGDATVRAVNTDEIGVRVLKRSVAGARGLEDITVQIGVEGDVLTVETTLDDDATWFTRSSPGTDVSITVPQGTAGPIVSSISSRLGNVALFDTRGDTVARTNLGDVTAARADGYLTLESELGTILADDVAGLDRVRTELGQIKVDLAGLRTDVEIGTQMGDVVVGIAETLDLDVVAESNAGVDSDLPLTGVQSGGGRVSGRLNAGGSRVHVFSDVGDVSLRTIRGE</sequence>
<protein>
    <recommendedName>
        <fullName evidence="3">Adhesin</fullName>
    </recommendedName>
</protein>
<organism evidence="1 2">
    <name type="scientific">Halorubrum xinjiangense</name>
    <dbReference type="NCBI Taxonomy" id="261291"/>
    <lineage>
        <taxon>Archaea</taxon>
        <taxon>Methanobacteriati</taxon>
        <taxon>Methanobacteriota</taxon>
        <taxon>Stenosarchaea group</taxon>
        <taxon>Halobacteria</taxon>
        <taxon>Halobacteriales</taxon>
        <taxon>Haloferacaceae</taxon>
        <taxon>Halorubrum</taxon>
    </lineage>
</organism>
<name>A0A1G7MGX0_9EURY</name>
<accession>A0A1G7MGX0</accession>
<evidence type="ECO:0008006" key="3">
    <source>
        <dbReference type="Google" id="ProtNLM"/>
    </source>
</evidence>
<dbReference type="AlphaFoldDB" id="A0A1G7MGX0"/>